<keyword evidence="1" id="KW-0233">DNA recombination</keyword>
<dbReference type="Proteomes" id="UP000507470">
    <property type="component" value="Unassembled WGS sequence"/>
</dbReference>
<dbReference type="SUPFAM" id="SSF56349">
    <property type="entry name" value="DNA breaking-rejoining enzymes"/>
    <property type="match status" value="1"/>
</dbReference>
<evidence type="ECO:0000256" key="1">
    <source>
        <dbReference type="ARBA" id="ARBA00023172"/>
    </source>
</evidence>
<dbReference type="InterPro" id="IPR013762">
    <property type="entry name" value="Integrase-like_cat_sf"/>
</dbReference>
<feature type="compositionally biased region" description="Polar residues" evidence="2">
    <location>
        <begin position="179"/>
        <end position="200"/>
    </location>
</feature>
<organism evidence="3 4">
    <name type="scientific">Mytilus coruscus</name>
    <name type="common">Sea mussel</name>
    <dbReference type="NCBI Taxonomy" id="42192"/>
    <lineage>
        <taxon>Eukaryota</taxon>
        <taxon>Metazoa</taxon>
        <taxon>Spiralia</taxon>
        <taxon>Lophotrochozoa</taxon>
        <taxon>Mollusca</taxon>
        <taxon>Bivalvia</taxon>
        <taxon>Autobranchia</taxon>
        <taxon>Pteriomorphia</taxon>
        <taxon>Mytilida</taxon>
        <taxon>Mytiloidea</taxon>
        <taxon>Mytilidae</taxon>
        <taxon>Mytilinae</taxon>
        <taxon>Mytilus</taxon>
    </lineage>
</organism>
<dbReference type="InterPro" id="IPR011010">
    <property type="entry name" value="DNA_brk_join_enz"/>
</dbReference>
<dbReference type="AlphaFoldDB" id="A0A6J8ADJ1"/>
<dbReference type="GO" id="GO:0015074">
    <property type="term" value="P:DNA integration"/>
    <property type="evidence" value="ECO:0007669"/>
    <property type="project" value="InterPro"/>
</dbReference>
<dbReference type="GO" id="GO:0003677">
    <property type="term" value="F:DNA binding"/>
    <property type="evidence" value="ECO:0007669"/>
    <property type="project" value="InterPro"/>
</dbReference>
<gene>
    <name evidence="3" type="ORF">MCOR_5946</name>
</gene>
<dbReference type="Gene3D" id="1.10.443.10">
    <property type="entry name" value="Intergrase catalytic core"/>
    <property type="match status" value="1"/>
</dbReference>
<dbReference type="PANTHER" id="PTHR34239">
    <property type="entry name" value="APPLE DOMAIN-CONTAINING PROTEIN"/>
    <property type="match status" value="1"/>
</dbReference>
<dbReference type="OrthoDB" id="5988333at2759"/>
<proteinExistence type="predicted"/>
<dbReference type="PANTHER" id="PTHR34239:SF2">
    <property type="entry name" value="TRANSPOSABLE ELEMENT P TRANSPOSASE_THAP9 CONSERVED DOMAIN-CONTAINING PROTEIN"/>
    <property type="match status" value="1"/>
</dbReference>
<dbReference type="GO" id="GO:0006310">
    <property type="term" value="P:DNA recombination"/>
    <property type="evidence" value="ECO:0007669"/>
    <property type="project" value="UniProtKB-KW"/>
</dbReference>
<accession>A0A6J8ADJ1</accession>
<reference evidence="3 4" key="1">
    <citation type="submission" date="2020-06" db="EMBL/GenBank/DDBJ databases">
        <authorList>
            <person name="Li R."/>
            <person name="Bekaert M."/>
        </authorList>
    </citation>
    <scope>NUCLEOTIDE SEQUENCE [LARGE SCALE GENOMIC DNA]</scope>
    <source>
        <strain evidence="4">wild</strain>
    </source>
</reference>
<name>A0A6J8ADJ1_MYTCO</name>
<evidence type="ECO:0000256" key="2">
    <source>
        <dbReference type="SAM" id="MobiDB-lite"/>
    </source>
</evidence>
<keyword evidence="4" id="KW-1185">Reference proteome</keyword>
<sequence>MQPCFVGYFDVEDSTNVDSCQQEIVTLEPLASTSRQREDTFQCVNIRIHDHDSDRMDDISSQEGLGQKPISSVDKKLDKRTEYVSADKFDAFMERHDNQLSLTTASLQSLSEGFSYYEEEGDYEEELESNVTSADALKRHADRQVSPVLAFKTSHIDHIDSSIPRSEAARGSTDKASRGSDSNSCAIPQCSANDVPNVNKDGSTQQTTLVVDDGNSFDVSQLLNEKLSEFSTEEKVGPNVSDNLGVFVNSLLTTQMTLTKRNELFDKYLRPGNCQLNFPTVNDVIYEQCIGSFGRSNDVKLYTIQRVLLKGLTPLVILVHKLVSGREVPDKKELSQTMLDSIALLATSSYSLSQYRRTNLKQYLKDDYQSLCTPKTKLTDQLFGDDVVNKIKSLREGKKMAVMVAQKPQFSNPSSTRGFGGFGGFRGFSRGRGGTSRRGGRRFLGRGLRGFARTAHLRGDHTQLFITHSKPFKPVACATVARWIKTVLKLAGIDTDMFKAHSTRAASTSAAFSAGMPINDILKVTGWSNESVFGRFNQKKIAPSTYLGDTIL</sequence>
<evidence type="ECO:0000313" key="4">
    <source>
        <dbReference type="Proteomes" id="UP000507470"/>
    </source>
</evidence>
<evidence type="ECO:0008006" key="5">
    <source>
        <dbReference type="Google" id="ProtNLM"/>
    </source>
</evidence>
<dbReference type="EMBL" id="CACVKT020001098">
    <property type="protein sequence ID" value="CAC5365141.1"/>
    <property type="molecule type" value="Genomic_DNA"/>
</dbReference>
<feature type="region of interest" description="Disordered" evidence="2">
    <location>
        <begin position="162"/>
        <end position="200"/>
    </location>
</feature>
<evidence type="ECO:0000313" key="3">
    <source>
        <dbReference type="EMBL" id="CAC5365141.1"/>
    </source>
</evidence>
<protein>
    <recommendedName>
        <fullName evidence="5">Tyr recombinase domain-containing protein</fullName>
    </recommendedName>
</protein>